<dbReference type="EMBL" id="CAXDID020000460">
    <property type="protein sequence ID" value="CAL6093736.1"/>
    <property type="molecule type" value="Genomic_DNA"/>
</dbReference>
<reference evidence="10 13" key="2">
    <citation type="submission" date="2024-07" db="EMBL/GenBank/DDBJ databases">
        <authorList>
            <person name="Akdeniz Z."/>
        </authorList>
    </citation>
    <scope>NUCLEOTIDE SEQUENCE [LARGE SCALE GENOMIC DNA]</scope>
</reference>
<gene>
    <name evidence="8" type="ORF">HINF_LOCUS39011</name>
    <name evidence="10" type="ORF">HINF_LOCUS45777</name>
    <name evidence="9" type="ORF">HINF_LOCUS62681</name>
    <name evidence="11" type="ORF">HINF_LOCUS67134</name>
    <name evidence="12" type="ORF">HINF_LOCUS69029</name>
    <name evidence="7" type="ORF">HINF_LOCUS9373</name>
</gene>
<dbReference type="EMBL" id="CATOUU010001158">
    <property type="protein sequence ID" value="CAI9975036.1"/>
    <property type="molecule type" value="Genomic_DNA"/>
</dbReference>
<dbReference type="AlphaFoldDB" id="A0AA86Q6B1"/>
<evidence type="ECO:0000256" key="5">
    <source>
        <dbReference type="PIRSR" id="PIRSR606689-2"/>
    </source>
</evidence>
<protein>
    <submittedName>
        <fullName evidence="8">ADP-ribosylation factor like protein 2a</fullName>
    </submittedName>
    <submittedName>
        <fullName evidence="10">ADP-ribosylation_factor like protein 2a</fullName>
    </submittedName>
</protein>
<evidence type="ECO:0000313" key="11">
    <source>
        <dbReference type="EMBL" id="CAL6093736.1"/>
    </source>
</evidence>
<evidence type="ECO:0000313" key="10">
    <source>
        <dbReference type="EMBL" id="CAL6053921.1"/>
    </source>
</evidence>
<keyword evidence="5" id="KW-0460">Magnesium</keyword>
<evidence type="ECO:0000313" key="8">
    <source>
        <dbReference type="EMBL" id="CAI9951366.1"/>
    </source>
</evidence>
<evidence type="ECO:0000313" key="9">
    <source>
        <dbReference type="EMBL" id="CAI9975036.1"/>
    </source>
</evidence>
<feature type="binding site" evidence="4">
    <location>
        <begin position="119"/>
        <end position="122"/>
    </location>
    <ligand>
        <name>GTP</name>
        <dbReference type="ChEBI" id="CHEBI:37565"/>
    </ligand>
</feature>
<dbReference type="Proteomes" id="UP001642409">
    <property type="component" value="Unassembled WGS sequence"/>
</dbReference>
<dbReference type="PANTHER" id="PTHR45697">
    <property type="entry name" value="ADP-RIBOSYLATION FACTOR-LIKE PROTEIN 2-RELATED"/>
    <property type="match status" value="1"/>
</dbReference>
<name>A0AA86Q6B1_9EUKA</name>
<dbReference type="Gene3D" id="3.40.50.300">
    <property type="entry name" value="P-loop containing nucleotide triphosphate hydrolases"/>
    <property type="match status" value="1"/>
</dbReference>
<dbReference type="PRINTS" id="PR00328">
    <property type="entry name" value="SAR1GTPBP"/>
</dbReference>
<evidence type="ECO:0000256" key="3">
    <source>
        <dbReference type="ARBA" id="ARBA00023134"/>
    </source>
</evidence>
<dbReference type="EMBL" id="CAXDID020000199">
    <property type="protein sequence ID" value="CAL6053921.1"/>
    <property type="molecule type" value="Genomic_DNA"/>
</dbReference>
<dbReference type="Pfam" id="PF00025">
    <property type="entry name" value="Arf"/>
    <property type="match status" value="1"/>
</dbReference>
<dbReference type="GO" id="GO:0046872">
    <property type="term" value="F:metal ion binding"/>
    <property type="evidence" value="ECO:0007669"/>
    <property type="project" value="UniProtKB-KW"/>
</dbReference>
<sequence>MGGGSSKKVEQKILILGLDNSGKTTILRALANEDPTSIMPTQGFNAKSLVVSGQQLICFDVGGQKQIRNYWSHYFGDAKALVWVVDSADSRRLEEVAAELSLCIDDPKLAGVPLLVLANKQDLETSLKPSDICDKLGLWAIRDHPFQIQGCSAINKEGLQEGFDWVVKKLNGK</sequence>
<dbReference type="SMART" id="SM00178">
    <property type="entry name" value="SAR"/>
    <property type="match status" value="1"/>
</dbReference>
<comment type="similarity">
    <text evidence="1 6">Belongs to the small GTPase superfamily. Arf family.</text>
</comment>
<dbReference type="SUPFAM" id="SSF52540">
    <property type="entry name" value="P-loop containing nucleoside triphosphate hydrolases"/>
    <property type="match status" value="1"/>
</dbReference>
<organism evidence="8">
    <name type="scientific">Hexamita inflata</name>
    <dbReference type="NCBI Taxonomy" id="28002"/>
    <lineage>
        <taxon>Eukaryota</taxon>
        <taxon>Metamonada</taxon>
        <taxon>Diplomonadida</taxon>
        <taxon>Hexamitidae</taxon>
        <taxon>Hexamitinae</taxon>
        <taxon>Hexamita</taxon>
    </lineage>
</organism>
<comment type="caution">
    <text evidence="8">The sequence shown here is derived from an EMBL/GenBank/DDBJ whole genome shotgun (WGS) entry which is preliminary data.</text>
</comment>
<evidence type="ECO:0000313" key="7">
    <source>
        <dbReference type="EMBL" id="CAI9921728.1"/>
    </source>
</evidence>
<dbReference type="EMBL" id="CATOUU010000232">
    <property type="protein sequence ID" value="CAI9921728.1"/>
    <property type="molecule type" value="Genomic_DNA"/>
</dbReference>
<reference evidence="8" key="1">
    <citation type="submission" date="2023-06" db="EMBL/GenBank/DDBJ databases">
        <authorList>
            <person name="Kurt Z."/>
        </authorList>
    </citation>
    <scope>NUCLEOTIDE SEQUENCE</scope>
</reference>
<evidence type="ECO:0000256" key="6">
    <source>
        <dbReference type="RuleBase" id="RU003925"/>
    </source>
</evidence>
<dbReference type="NCBIfam" id="TIGR00231">
    <property type="entry name" value="small_GTP"/>
    <property type="match status" value="1"/>
</dbReference>
<dbReference type="GO" id="GO:0005525">
    <property type="term" value="F:GTP binding"/>
    <property type="evidence" value="ECO:0007669"/>
    <property type="project" value="UniProtKB-KW"/>
</dbReference>
<dbReference type="InterPro" id="IPR005225">
    <property type="entry name" value="Small_GTP-bd"/>
</dbReference>
<dbReference type="EMBL" id="CAXDID020000497">
    <property type="protein sequence ID" value="CAL6097479.1"/>
    <property type="molecule type" value="Genomic_DNA"/>
</dbReference>
<feature type="binding site" evidence="5">
    <location>
        <position position="41"/>
    </location>
    <ligand>
        <name>Mg(2+)</name>
        <dbReference type="ChEBI" id="CHEBI:18420"/>
    </ligand>
</feature>
<dbReference type="InterPro" id="IPR044612">
    <property type="entry name" value="ARL2/3"/>
</dbReference>
<evidence type="ECO:0000313" key="13">
    <source>
        <dbReference type="Proteomes" id="UP001642409"/>
    </source>
</evidence>
<dbReference type="InterPro" id="IPR027417">
    <property type="entry name" value="P-loop_NTPase"/>
</dbReference>
<evidence type="ECO:0000256" key="2">
    <source>
        <dbReference type="ARBA" id="ARBA00022741"/>
    </source>
</evidence>
<feature type="binding site" evidence="4">
    <location>
        <begin position="17"/>
        <end position="24"/>
    </location>
    <ligand>
        <name>GTP</name>
        <dbReference type="ChEBI" id="CHEBI:37565"/>
    </ligand>
</feature>
<keyword evidence="13" id="KW-1185">Reference proteome</keyword>
<evidence type="ECO:0000256" key="4">
    <source>
        <dbReference type="PIRSR" id="PIRSR606689-1"/>
    </source>
</evidence>
<accession>A0AA86Q6B1</accession>
<proteinExistence type="inferred from homology"/>
<dbReference type="CDD" id="cd00878">
    <property type="entry name" value="Arf_Arl"/>
    <property type="match status" value="1"/>
</dbReference>
<keyword evidence="2 4" id="KW-0547">Nucleotide-binding</keyword>
<keyword evidence="3 4" id="KW-0342">GTP-binding</keyword>
<feature type="binding site" evidence="5">
    <location>
        <position position="24"/>
    </location>
    <ligand>
        <name>Mg(2+)</name>
        <dbReference type="ChEBI" id="CHEBI:18420"/>
    </ligand>
</feature>
<dbReference type="FunFam" id="3.40.50.300:FF:001166">
    <property type="entry name" value="ADP-ribosylation factor D"/>
    <property type="match status" value="1"/>
</dbReference>
<feature type="binding site" evidence="4">
    <location>
        <position position="63"/>
    </location>
    <ligand>
        <name>GTP</name>
        <dbReference type="ChEBI" id="CHEBI:37565"/>
    </ligand>
</feature>
<evidence type="ECO:0000313" key="12">
    <source>
        <dbReference type="EMBL" id="CAL6097479.1"/>
    </source>
</evidence>
<dbReference type="InterPro" id="IPR006689">
    <property type="entry name" value="Small_GTPase_ARF/SAR"/>
</dbReference>
<dbReference type="GO" id="GO:0003924">
    <property type="term" value="F:GTPase activity"/>
    <property type="evidence" value="ECO:0007669"/>
    <property type="project" value="InterPro"/>
</dbReference>
<dbReference type="SMART" id="SM00177">
    <property type="entry name" value="ARF"/>
    <property type="match status" value="1"/>
</dbReference>
<keyword evidence="5" id="KW-0479">Metal-binding</keyword>
<dbReference type="PROSITE" id="PS51417">
    <property type="entry name" value="ARF"/>
    <property type="match status" value="1"/>
</dbReference>
<dbReference type="EMBL" id="CATOUU010000823">
    <property type="protein sequence ID" value="CAI9951366.1"/>
    <property type="molecule type" value="Genomic_DNA"/>
</dbReference>
<evidence type="ECO:0000256" key="1">
    <source>
        <dbReference type="ARBA" id="ARBA00010290"/>
    </source>
</evidence>